<proteinExistence type="predicted"/>
<accession>A0AAN9HW06</accession>
<reference evidence="1 2" key="1">
    <citation type="submission" date="2024-01" db="EMBL/GenBank/DDBJ databases">
        <title>The genomes of 5 underutilized Papilionoideae crops provide insights into root nodulation and disease resistanc.</title>
        <authorList>
            <person name="Yuan L."/>
        </authorList>
    </citation>
    <scope>NUCLEOTIDE SEQUENCE [LARGE SCALE GENOMIC DNA]</scope>
    <source>
        <strain evidence="1">ZHUSHIDOU_FW_LH</strain>
        <tissue evidence="1">Leaf</tissue>
    </source>
</reference>
<protein>
    <submittedName>
        <fullName evidence="1">Uncharacterized protein</fullName>
    </submittedName>
</protein>
<sequence length="191" mass="21221">MLHVGFCRSPPIVSYAGSKVSVEDQLMGDFPPVAEPKVYHDLLSKLVGFGYKFKVELSNLPNDPKQIRHYIIRVSDHSHQDGLYHLPMTPNCDMIIPGFPVAFGSTTGLKMSTDNIAKEINLQSDKHKGKSPLVPYSRNMVKDNLKRNLNTQYDNCIVGESSNAGKVSKLKYVNGSSSSYSTHHDSTHCPE</sequence>
<organism evidence="1 2">
    <name type="scientific">Crotalaria pallida</name>
    <name type="common">Smooth rattlebox</name>
    <name type="synonym">Crotalaria striata</name>
    <dbReference type="NCBI Taxonomy" id="3830"/>
    <lineage>
        <taxon>Eukaryota</taxon>
        <taxon>Viridiplantae</taxon>
        <taxon>Streptophyta</taxon>
        <taxon>Embryophyta</taxon>
        <taxon>Tracheophyta</taxon>
        <taxon>Spermatophyta</taxon>
        <taxon>Magnoliopsida</taxon>
        <taxon>eudicotyledons</taxon>
        <taxon>Gunneridae</taxon>
        <taxon>Pentapetalae</taxon>
        <taxon>rosids</taxon>
        <taxon>fabids</taxon>
        <taxon>Fabales</taxon>
        <taxon>Fabaceae</taxon>
        <taxon>Papilionoideae</taxon>
        <taxon>50 kb inversion clade</taxon>
        <taxon>genistoids sensu lato</taxon>
        <taxon>core genistoids</taxon>
        <taxon>Crotalarieae</taxon>
        <taxon>Crotalaria</taxon>
    </lineage>
</organism>
<dbReference type="AlphaFoldDB" id="A0AAN9HW06"/>
<gene>
    <name evidence="1" type="ORF">RIF29_29163</name>
</gene>
<dbReference type="Proteomes" id="UP001372338">
    <property type="component" value="Unassembled WGS sequence"/>
</dbReference>
<evidence type="ECO:0000313" key="2">
    <source>
        <dbReference type="Proteomes" id="UP001372338"/>
    </source>
</evidence>
<dbReference type="EMBL" id="JAYWIO010000006">
    <property type="protein sequence ID" value="KAK7255744.1"/>
    <property type="molecule type" value="Genomic_DNA"/>
</dbReference>
<keyword evidence="2" id="KW-1185">Reference proteome</keyword>
<evidence type="ECO:0000313" key="1">
    <source>
        <dbReference type="EMBL" id="KAK7255744.1"/>
    </source>
</evidence>
<comment type="caution">
    <text evidence="1">The sequence shown here is derived from an EMBL/GenBank/DDBJ whole genome shotgun (WGS) entry which is preliminary data.</text>
</comment>
<name>A0AAN9HW06_CROPI</name>